<organism evidence="3 4">
    <name type="scientific">Marinobacterium aestuariivivens</name>
    <dbReference type="NCBI Taxonomy" id="1698799"/>
    <lineage>
        <taxon>Bacteria</taxon>
        <taxon>Pseudomonadati</taxon>
        <taxon>Pseudomonadota</taxon>
        <taxon>Gammaproteobacteria</taxon>
        <taxon>Oceanospirillales</taxon>
        <taxon>Oceanospirillaceae</taxon>
        <taxon>Marinobacterium</taxon>
    </lineage>
</organism>
<keyword evidence="4" id="KW-1185">Reference proteome</keyword>
<keyword evidence="1" id="KW-1133">Transmembrane helix</keyword>
<proteinExistence type="predicted"/>
<name>A0ABW1ZVZ8_9GAMM</name>
<feature type="transmembrane region" description="Helical" evidence="1">
    <location>
        <begin position="7"/>
        <end position="26"/>
    </location>
</feature>
<dbReference type="EMBL" id="JBHSWE010000001">
    <property type="protein sequence ID" value="MFC6669367.1"/>
    <property type="molecule type" value="Genomic_DNA"/>
</dbReference>
<accession>A0ABW1ZVZ8</accession>
<feature type="domain" description="EamA" evidence="2">
    <location>
        <begin position="3"/>
        <end position="47"/>
    </location>
</feature>
<gene>
    <name evidence="3" type="ORF">ACFQDL_04090</name>
</gene>
<dbReference type="Proteomes" id="UP001596422">
    <property type="component" value="Unassembled WGS sequence"/>
</dbReference>
<feature type="transmembrane region" description="Helical" evidence="1">
    <location>
        <begin position="32"/>
        <end position="52"/>
    </location>
</feature>
<dbReference type="Gene3D" id="1.10.3730.20">
    <property type="match status" value="1"/>
</dbReference>
<comment type="caution">
    <text evidence="3">The sequence shown here is derived from an EMBL/GenBank/DDBJ whole genome shotgun (WGS) entry which is preliminary data.</text>
</comment>
<reference evidence="4" key="1">
    <citation type="journal article" date="2019" name="Int. J. Syst. Evol. Microbiol.">
        <title>The Global Catalogue of Microorganisms (GCM) 10K type strain sequencing project: providing services to taxonomists for standard genome sequencing and annotation.</title>
        <authorList>
            <consortium name="The Broad Institute Genomics Platform"/>
            <consortium name="The Broad Institute Genome Sequencing Center for Infectious Disease"/>
            <person name="Wu L."/>
            <person name="Ma J."/>
        </authorList>
    </citation>
    <scope>NUCLEOTIDE SEQUENCE [LARGE SCALE GENOMIC DNA]</scope>
    <source>
        <strain evidence="4">NBRC 111756</strain>
    </source>
</reference>
<evidence type="ECO:0000256" key="1">
    <source>
        <dbReference type="SAM" id="Phobius"/>
    </source>
</evidence>
<keyword evidence="1" id="KW-0812">Transmembrane</keyword>
<dbReference type="SUPFAM" id="SSF103481">
    <property type="entry name" value="Multidrug resistance efflux transporter EmrE"/>
    <property type="match status" value="1"/>
</dbReference>
<protein>
    <submittedName>
        <fullName evidence="3">EamA family transporter</fullName>
    </submittedName>
</protein>
<evidence type="ECO:0000313" key="4">
    <source>
        <dbReference type="Proteomes" id="UP001596422"/>
    </source>
</evidence>
<evidence type="ECO:0000259" key="2">
    <source>
        <dbReference type="Pfam" id="PF00892"/>
    </source>
</evidence>
<dbReference type="InterPro" id="IPR000620">
    <property type="entry name" value="EamA_dom"/>
</dbReference>
<dbReference type="RefSeq" id="WP_379907926.1">
    <property type="nucleotide sequence ID" value="NZ_JBHSWE010000001.1"/>
</dbReference>
<keyword evidence="1" id="KW-0472">Membrane</keyword>
<dbReference type="InterPro" id="IPR037185">
    <property type="entry name" value="EmrE-like"/>
</dbReference>
<evidence type="ECO:0000313" key="3">
    <source>
        <dbReference type="EMBL" id="MFC6669367.1"/>
    </source>
</evidence>
<dbReference type="Pfam" id="PF00892">
    <property type="entry name" value="EamA"/>
    <property type="match status" value="1"/>
</dbReference>
<sequence length="61" mass="6960">MATASHAAIILTLEPVWTAILGVFWLDERMGALQLAGCTLIFLALLINRWRWLLQRPGRDR</sequence>